<gene>
    <name evidence="2" type="ORF">LCGC14_2678650</name>
</gene>
<protein>
    <recommendedName>
        <fullName evidence="1">RNA ligase domain-containing protein</fullName>
    </recommendedName>
</protein>
<accession>A0A0F8ZM30</accession>
<evidence type="ECO:0000313" key="2">
    <source>
        <dbReference type="EMBL" id="KKK94857.1"/>
    </source>
</evidence>
<sequence length="216" mass="24683">MIRGYSSPFNVGHKALEDFWDGEIIVQEKIDGSQISFGMVDLGNDEWALKARSRNQQIAIADDKSMFKLAINTIVSLASKLQLGWTYRGEFLAKPKHNTLVYDRVPEGNIILYDIDKGDQDYCYPHELQTEANRLGLESVQYFGTLAEKPTIEVLKTKLDFKSALGNVTVEGIVLKNYNQFGRDKKVLMAKYVSEKFVEKHSKDWKTRNPSRNDII</sequence>
<feature type="domain" description="RNA ligase" evidence="1">
    <location>
        <begin position="23"/>
        <end position="193"/>
    </location>
</feature>
<dbReference type="Gene3D" id="3.30.470.30">
    <property type="entry name" value="DNA ligase/mRNA capping enzyme"/>
    <property type="match status" value="1"/>
</dbReference>
<name>A0A0F8ZM30_9ZZZZ</name>
<reference evidence="2" key="1">
    <citation type="journal article" date="2015" name="Nature">
        <title>Complex archaea that bridge the gap between prokaryotes and eukaryotes.</title>
        <authorList>
            <person name="Spang A."/>
            <person name="Saw J.H."/>
            <person name="Jorgensen S.L."/>
            <person name="Zaremba-Niedzwiedzka K."/>
            <person name="Martijn J."/>
            <person name="Lind A.E."/>
            <person name="van Eijk R."/>
            <person name="Schleper C."/>
            <person name="Guy L."/>
            <person name="Ettema T.J."/>
        </authorList>
    </citation>
    <scope>NUCLEOTIDE SEQUENCE</scope>
</reference>
<dbReference type="AlphaFoldDB" id="A0A0F8ZM30"/>
<feature type="non-terminal residue" evidence="2">
    <location>
        <position position="216"/>
    </location>
</feature>
<dbReference type="Pfam" id="PF09414">
    <property type="entry name" value="RNA_ligase"/>
    <property type="match status" value="1"/>
</dbReference>
<comment type="caution">
    <text evidence="2">The sequence shown here is derived from an EMBL/GenBank/DDBJ whole genome shotgun (WGS) entry which is preliminary data.</text>
</comment>
<dbReference type="InterPro" id="IPR021122">
    <property type="entry name" value="RNA_ligase_dom_REL/Rnl2"/>
</dbReference>
<dbReference type="SUPFAM" id="SSF56091">
    <property type="entry name" value="DNA ligase/mRNA capping enzyme, catalytic domain"/>
    <property type="match status" value="1"/>
</dbReference>
<proteinExistence type="predicted"/>
<organism evidence="2">
    <name type="scientific">marine sediment metagenome</name>
    <dbReference type="NCBI Taxonomy" id="412755"/>
    <lineage>
        <taxon>unclassified sequences</taxon>
        <taxon>metagenomes</taxon>
        <taxon>ecological metagenomes</taxon>
    </lineage>
</organism>
<dbReference type="EMBL" id="LAZR01047165">
    <property type="protein sequence ID" value="KKK94857.1"/>
    <property type="molecule type" value="Genomic_DNA"/>
</dbReference>
<evidence type="ECO:0000259" key="1">
    <source>
        <dbReference type="Pfam" id="PF09414"/>
    </source>
</evidence>